<evidence type="ECO:0000313" key="2">
    <source>
        <dbReference type="Proteomes" id="UP000321408"/>
    </source>
</evidence>
<keyword evidence="2" id="KW-1185">Reference proteome</keyword>
<evidence type="ECO:0000313" key="1">
    <source>
        <dbReference type="EMBL" id="QEE16483.1"/>
    </source>
</evidence>
<proteinExistence type="predicted"/>
<dbReference type="GeneID" id="41330301"/>
<dbReference type="AlphaFoldDB" id="A0A5B9DCK0"/>
<reference evidence="1 2" key="2">
    <citation type="journal article" date="2024" name="Int. J. Syst. Evol. Microbiol.">
        <title>Promethearchaeum syntrophicum gen. nov., sp. nov., an anaerobic, obligately syntrophic archaeon, the first isolate of the lineage 'Asgard' archaea, and proposal of the new archaeal phylum Promethearchaeota phyl. nov. and kingdom Promethearchaeati regn. nov.</title>
        <authorList>
            <person name="Imachi H."/>
            <person name="Nobu M.K."/>
            <person name="Kato S."/>
            <person name="Takaki Y."/>
            <person name="Miyazaki M."/>
            <person name="Miyata M."/>
            <person name="Ogawara M."/>
            <person name="Saito Y."/>
            <person name="Sakai S."/>
            <person name="Tahara Y.O."/>
            <person name="Takano Y."/>
            <person name="Tasumi E."/>
            <person name="Uematsu K."/>
            <person name="Yoshimura T."/>
            <person name="Itoh T."/>
            <person name="Ohkuma M."/>
            <person name="Takai K."/>
        </authorList>
    </citation>
    <scope>NUCLEOTIDE SEQUENCE [LARGE SCALE GENOMIC DNA]</scope>
    <source>
        <strain evidence="1 2">MK-D1</strain>
    </source>
</reference>
<dbReference type="Proteomes" id="UP000321408">
    <property type="component" value="Chromosome"/>
</dbReference>
<dbReference type="EMBL" id="CP042905">
    <property type="protein sequence ID" value="QEE16483.1"/>
    <property type="molecule type" value="Genomic_DNA"/>
</dbReference>
<dbReference type="RefSeq" id="WP_147663359.1">
    <property type="nucleotide sequence ID" value="NZ_CP042905.2"/>
</dbReference>
<sequence>MLRTQNKPIFYDFLLSLKNRAGKITDLVAIERIGGYERGYIETKDWDAGQLLADKMPMIYICNSPTEKMQILRNCQHIGKDFPLMTETEFKWFMIGLHNAYNDPIFDFSLENFVKSLFNEHPIDGKNWEVWGMTNKPNQMYASMIQGSFGIHWTGNYINDVPNYHFTWFYQKKKSTYNLATQYPFVNYNWGDRLQNNYWTFVQESLLESYNFNRKIYDQFFALKPDFVQISYPLPSPYPWMVSFHR</sequence>
<name>A0A5B9DCK0_9ARCH</name>
<organism evidence="1 2">
    <name type="scientific">Promethearchaeum syntrophicum</name>
    <dbReference type="NCBI Taxonomy" id="2594042"/>
    <lineage>
        <taxon>Archaea</taxon>
        <taxon>Promethearchaeati</taxon>
        <taxon>Promethearchaeota</taxon>
        <taxon>Promethearchaeia</taxon>
        <taxon>Promethearchaeales</taxon>
        <taxon>Promethearchaeaceae</taxon>
        <taxon>Promethearchaeum</taxon>
    </lineage>
</organism>
<accession>A0A5B9DCK0</accession>
<protein>
    <submittedName>
        <fullName evidence="1">Uncharacterized protein</fullName>
    </submittedName>
</protein>
<gene>
    <name evidence="1" type="ORF">DSAG12_02313</name>
</gene>
<reference evidence="1 2" key="1">
    <citation type="journal article" date="2020" name="Nature">
        <title>Isolation of an archaeon at the prokaryote-eukaryote interface.</title>
        <authorList>
            <person name="Imachi H."/>
            <person name="Nobu M.K."/>
            <person name="Nakahara N."/>
            <person name="Morono Y."/>
            <person name="Ogawara M."/>
            <person name="Takaki Y."/>
            <person name="Takano Y."/>
            <person name="Uematsu K."/>
            <person name="Ikuta T."/>
            <person name="Ito M."/>
            <person name="Matsui Y."/>
            <person name="Miyazaki M."/>
            <person name="Murata K."/>
            <person name="Saito Y."/>
            <person name="Sakai S."/>
            <person name="Song C."/>
            <person name="Tasumi E."/>
            <person name="Yamanaka Y."/>
            <person name="Yamaguchi T."/>
            <person name="Kamagata Y."/>
            <person name="Tamaki H."/>
            <person name="Takai K."/>
        </authorList>
    </citation>
    <scope>NUCLEOTIDE SEQUENCE [LARGE SCALE GENOMIC DNA]</scope>
    <source>
        <strain evidence="1 2">MK-D1</strain>
    </source>
</reference>
<dbReference type="KEGG" id="psyt:DSAG12_02313"/>